<comment type="caution">
    <text evidence="1">The sequence shown here is derived from an EMBL/GenBank/DDBJ whole genome shotgun (WGS) entry which is preliminary data.</text>
</comment>
<sequence>MMPPSCGSGTLELVHRPAKLTPEFTNTHMRLAGFWWVDRQAYRRAPAYRRFETNVEAVGRSLRKGVISGMAAAVIHKIPILNESHRSLVDVTPQEQRKPPSRSQWPAIVHYRYADLPEEDITEINGTRVTTIERTFADICAMNGEVEGLAFLEAAIRRFGRRKEKFWAHLNHHHGRWGTRKACKVLAQALYGIDSVQETYARYAITHALPKLTVDAQAIFSTPSKNPSFTTYYRADLLVNNWLIIEIDGAIKYHGTPEQRAETYAKQIAREQSIAKHGYYFLRVAPSQIGPALINHINNLTTHIHYDQLPHQHQLVNLSVAPPWWQLREERMSRR</sequence>
<evidence type="ECO:0008006" key="3">
    <source>
        <dbReference type="Google" id="ProtNLM"/>
    </source>
</evidence>
<dbReference type="EMBL" id="UARK01000001">
    <property type="protein sequence ID" value="SPW23670.1"/>
    <property type="molecule type" value="Genomic_DNA"/>
</dbReference>
<name>A0A8B4GYW1_9CORY</name>
<gene>
    <name evidence="1" type="ORF">NCTC10254_00027</name>
</gene>
<evidence type="ECO:0000313" key="1">
    <source>
        <dbReference type="EMBL" id="SPW23670.1"/>
    </source>
</evidence>
<organism evidence="1 2">
    <name type="scientific">Corynebacterium matruchotii</name>
    <dbReference type="NCBI Taxonomy" id="43768"/>
    <lineage>
        <taxon>Bacteria</taxon>
        <taxon>Bacillati</taxon>
        <taxon>Actinomycetota</taxon>
        <taxon>Actinomycetes</taxon>
        <taxon>Mycobacteriales</taxon>
        <taxon>Corynebacteriaceae</taxon>
        <taxon>Corynebacterium</taxon>
    </lineage>
</organism>
<dbReference type="AlphaFoldDB" id="A0A8B4GYW1"/>
<proteinExistence type="predicted"/>
<dbReference type="Proteomes" id="UP000249886">
    <property type="component" value="Unassembled WGS sequence"/>
</dbReference>
<accession>A0A8B4GYW1</accession>
<reference evidence="1 2" key="1">
    <citation type="submission" date="2018-06" db="EMBL/GenBank/DDBJ databases">
        <authorList>
            <consortium name="Pathogen Informatics"/>
            <person name="Doyle S."/>
        </authorList>
    </citation>
    <scope>NUCLEOTIDE SEQUENCE [LARGE SCALE GENOMIC DNA]</scope>
    <source>
        <strain evidence="1 2">NCTC10254</strain>
    </source>
</reference>
<evidence type="ECO:0000313" key="2">
    <source>
        <dbReference type="Proteomes" id="UP000249886"/>
    </source>
</evidence>
<protein>
    <recommendedName>
        <fullName evidence="3">DUF559 domain-containing protein</fullName>
    </recommendedName>
</protein>